<sequence length="209" mass="23556">MHIVGLVVTTVSTSSSERPIHVPVSDKDYLNSLKIWMLLDQCSEAERRGIDQFSEEARSRQIIRRGNNNCPSNVGSDVVARRVHILGHRHPLYSTPRVNFDAVANAELDADTCTFTDDNTDTTTDSIIDANFDARVNANMIHDERLGRHQTQAQRKELLQMLLVEPFDYHPEQRQSATDVDTFHTAKCHQFAPKVAILESFSALLKGSK</sequence>
<accession>A0A2P5XW16</accession>
<proteinExistence type="predicted"/>
<dbReference type="AlphaFoldDB" id="A0A2P5XW16"/>
<evidence type="ECO:0000313" key="2">
    <source>
        <dbReference type="Proteomes" id="UP000239757"/>
    </source>
</evidence>
<reference evidence="1 2" key="1">
    <citation type="submission" date="2015-01" db="EMBL/GenBank/DDBJ databases">
        <title>Genome of allotetraploid Gossypium barbadense reveals genomic plasticity and fiber elongation in cotton evolution.</title>
        <authorList>
            <person name="Chen X."/>
            <person name="Liu X."/>
            <person name="Zhao B."/>
            <person name="Zheng H."/>
            <person name="Hu Y."/>
            <person name="Lu G."/>
            <person name="Yang C."/>
            <person name="Chen J."/>
            <person name="Shan C."/>
            <person name="Zhang L."/>
            <person name="Zhou Y."/>
            <person name="Wang L."/>
            <person name="Guo W."/>
            <person name="Bai Y."/>
            <person name="Ruan J."/>
            <person name="Shangguan X."/>
            <person name="Mao Y."/>
            <person name="Jiang J."/>
            <person name="Zhu Y."/>
            <person name="Lei J."/>
            <person name="Kang H."/>
            <person name="Chen S."/>
            <person name="He X."/>
            <person name="Wang R."/>
            <person name="Wang Y."/>
            <person name="Chen J."/>
            <person name="Wang L."/>
            <person name="Yu S."/>
            <person name="Wang B."/>
            <person name="Wei J."/>
            <person name="Song S."/>
            <person name="Lu X."/>
            <person name="Gao Z."/>
            <person name="Gu W."/>
            <person name="Deng X."/>
            <person name="Ma D."/>
            <person name="Wang S."/>
            <person name="Liang W."/>
            <person name="Fang L."/>
            <person name="Cai C."/>
            <person name="Zhu X."/>
            <person name="Zhou B."/>
            <person name="Zhang Y."/>
            <person name="Chen Z."/>
            <person name="Xu S."/>
            <person name="Zhu R."/>
            <person name="Wang S."/>
            <person name="Zhang T."/>
            <person name="Zhao G."/>
        </authorList>
    </citation>
    <scope>NUCLEOTIDE SEQUENCE [LARGE SCALE GENOMIC DNA]</scope>
    <source>
        <strain evidence="2">cv. Xinhai21</strain>
        <tissue evidence="1">Leaf</tissue>
    </source>
</reference>
<name>A0A2P5XW16_GOSBA</name>
<gene>
    <name evidence="1" type="ORF">GOBAR_AA13103</name>
</gene>
<evidence type="ECO:0000313" key="1">
    <source>
        <dbReference type="EMBL" id="PPS07541.1"/>
    </source>
</evidence>
<protein>
    <submittedName>
        <fullName evidence="1">Uncharacterized protein</fullName>
    </submittedName>
</protein>
<dbReference type="EMBL" id="KZ664124">
    <property type="protein sequence ID" value="PPS07541.1"/>
    <property type="molecule type" value="Genomic_DNA"/>
</dbReference>
<dbReference type="Proteomes" id="UP000239757">
    <property type="component" value="Unassembled WGS sequence"/>
</dbReference>
<organism evidence="1 2">
    <name type="scientific">Gossypium barbadense</name>
    <name type="common">Sea Island cotton</name>
    <name type="synonym">Hibiscus barbadensis</name>
    <dbReference type="NCBI Taxonomy" id="3634"/>
    <lineage>
        <taxon>Eukaryota</taxon>
        <taxon>Viridiplantae</taxon>
        <taxon>Streptophyta</taxon>
        <taxon>Embryophyta</taxon>
        <taxon>Tracheophyta</taxon>
        <taxon>Spermatophyta</taxon>
        <taxon>Magnoliopsida</taxon>
        <taxon>eudicotyledons</taxon>
        <taxon>Gunneridae</taxon>
        <taxon>Pentapetalae</taxon>
        <taxon>rosids</taxon>
        <taxon>malvids</taxon>
        <taxon>Malvales</taxon>
        <taxon>Malvaceae</taxon>
        <taxon>Malvoideae</taxon>
        <taxon>Gossypium</taxon>
    </lineage>
</organism>